<evidence type="ECO:0000313" key="1">
    <source>
        <dbReference type="EMBL" id="BAC06264.1"/>
    </source>
</evidence>
<dbReference type="AlphaFoldDB" id="Q8L521"/>
<dbReference type="EMBL" id="AP003316">
    <property type="protein sequence ID" value="BAC06264.1"/>
    <property type="molecule type" value="Genomic_DNA"/>
</dbReference>
<sequence>MGKRRPRCGSARHGVARCLAWWRLARRHGGRRWRMGEGKGLAAMEAVGAKEAVADVGDIDCFSLLMPNGLLLLLLARPSRLPSSEFCRKLPIKNGYRPNGRKKPHIISTTISERDYRFHFRYRQLPIPTETVGANRKRKPEFSEISVPFSPLGRTRWCLVRGAGRRLAARLRSRVIYAIWAAESR</sequence>
<accession>Q8L521</accession>
<name>Q8L521_ORYSJ</name>
<evidence type="ECO:0000313" key="2">
    <source>
        <dbReference type="EMBL" id="BAC06879.1"/>
    </source>
</evidence>
<dbReference type="EMBL" id="AP003349">
    <property type="protein sequence ID" value="BAC06879.1"/>
    <property type="molecule type" value="Genomic_DNA"/>
</dbReference>
<gene>
    <name evidence="1" type="primary">P0696G06.21</name>
    <name evidence="2" type="ORF">P0674H09.1</name>
</gene>
<protein>
    <submittedName>
        <fullName evidence="1">p0696G06.21 protein</fullName>
    </submittedName>
</protein>
<reference evidence="1" key="1">
    <citation type="submission" date="2001-02" db="EMBL/GenBank/DDBJ databases">
        <title>Oryza sativa nipponbare(GA3) genomic DNA, chromosome 1, PAC clone:P0696G06.</title>
        <authorList>
            <person name="Sasaki T."/>
            <person name="Matsumoto T."/>
            <person name="Yamamoto K."/>
        </authorList>
    </citation>
    <scope>NUCLEOTIDE SEQUENCE</scope>
</reference>
<organism evidence="1">
    <name type="scientific">Oryza sativa subsp. japonica</name>
    <name type="common">Rice</name>
    <dbReference type="NCBI Taxonomy" id="39947"/>
    <lineage>
        <taxon>Eukaryota</taxon>
        <taxon>Viridiplantae</taxon>
        <taxon>Streptophyta</taxon>
        <taxon>Embryophyta</taxon>
        <taxon>Tracheophyta</taxon>
        <taxon>Spermatophyta</taxon>
        <taxon>Magnoliopsida</taxon>
        <taxon>Liliopsida</taxon>
        <taxon>Poales</taxon>
        <taxon>Poaceae</taxon>
        <taxon>BOP clade</taxon>
        <taxon>Oryzoideae</taxon>
        <taxon>Oryzeae</taxon>
        <taxon>Oryzinae</taxon>
        <taxon>Oryza</taxon>
        <taxon>Oryza sativa</taxon>
    </lineage>
</organism>
<reference evidence="2" key="2">
    <citation type="journal article" date="2002" name="Nature">
        <title>The genome sequence and structure of rice chromosome 1.</title>
        <authorList>
            <person name="Sasaki T."/>
            <person name="Matsumoto T."/>
            <person name="Yamamoto K."/>
            <person name="Sakata K."/>
            <person name="Baba T."/>
            <person name="Katayose Y."/>
            <person name="Wu J."/>
            <person name="Niimura Y."/>
            <person name="Cheng Z."/>
            <person name="Nagamura Y."/>
            <person name="Antonio B.A."/>
            <person name="Kanamori H."/>
            <person name="Hosokawa S."/>
            <person name="Masukawa M."/>
            <person name="Arikawa K."/>
            <person name="Chiden Y."/>
            <person name="Hayashi M."/>
            <person name="Okamoto M."/>
            <person name="Ando T."/>
            <person name="Aoki H."/>
            <person name="Arita K."/>
            <person name="Hamada M."/>
            <person name="Harada C."/>
            <person name="Hijishita S."/>
            <person name="Honda M."/>
            <person name="Ichikawa Y."/>
            <person name="Idonuma A."/>
            <person name="Iijima M."/>
            <person name="Ikeda M."/>
            <person name="Ikeno M."/>
            <person name="Itoh S."/>
            <person name="Itoh T."/>
            <person name="Itoh Y."/>
            <person name="Itoh Y."/>
            <person name="Iwabuchi A."/>
            <person name="Kamiya K."/>
            <person name="Karasawa W."/>
            <person name="Katagiri S."/>
            <person name="Kikuta A."/>
            <person name="Kobayashi N."/>
            <person name="Kono I."/>
            <person name="Machita K."/>
            <person name="Maehara T."/>
            <person name="Mizuno H."/>
            <person name="Mizubayashi T."/>
            <person name="Mukai Y."/>
            <person name="Nagasaki H."/>
            <person name="Nakashima M."/>
            <person name="Nakama Y."/>
            <person name="Nakamichi Y."/>
            <person name="Nakamura M."/>
            <person name="Namiki N."/>
            <person name="Negishi M."/>
            <person name="Ohta I."/>
            <person name="Ono N."/>
            <person name="Saji S."/>
            <person name="Sakai K."/>
            <person name="Shibata M."/>
            <person name="Shimokawa T."/>
            <person name="Shomura A."/>
            <person name="Song J."/>
            <person name="Takazaki Y."/>
            <person name="Terasawa K."/>
            <person name="Tsuji K."/>
            <person name="Waki K."/>
            <person name="Yamagata H."/>
            <person name="Yamane H."/>
            <person name="Yoshiki S."/>
            <person name="Yoshihara R."/>
            <person name="Yukawa K."/>
            <person name="Zhong H."/>
            <person name="Iwama H."/>
            <person name="Endo T."/>
            <person name="Ito H."/>
            <person name="Hahn J.H."/>
            <person name="Kim H.I."/>
            <person name="Eun M.Y."/>
            <person name="Yano M."/>
            <person name="Jiang J."/>
            <person name="Gojobori T."/>
        </authorList>
    </citation>
    <scope>NUCLEOTIDE SEQUENCE</scope>
</reference>
<accession>Q7F3I3</accession>
<proteinExistence type="predicted"/>
<dbReference type="Proteomes" id="UP000817658">
    <property type="component" value="Chromosome 1"/>
</dbReference>